<dbReference type="AlphaFoldDB" id="A0A658ILA5"/>
<protein>
    <submittedName>
        <fullName evidence="2">DNA phosphorothioation system sulfurtransferase DndC</fullName>
    </submittedName>
</protein>
<reference evidence="2" key="1">
    <citation type="submission" date="2018-08" db="EMBL/GenBank/DDBJ databases">
        <title>Whole genome sequencing of Salmonella enterica serotype newport.</title>
        <authorList>
            <person name="Bell R."/>
        </authorList>
    </citation>
    <scope>NUCLEOTIDE SEQUENCE [LARGE SCALE GENOMIC DNA]</scope>
    <source>
        <strain evidence="2">CFSAN000835</strain>
    </source>
</reference>
<dbReference type="GO" id="GO:0016740">
    <property type="term" value="F:transferase activity"/>
    <property type="evidence" value="ECO:0007669"/>
    <property type="project" value="UniProtKB-KW"/>
</dbReference>
<feature type="coiled-coil region" evidence="1">
    <location>
        <begin position="9"/>
        <end position="43"/>
    </location>
</feature>
<comment type="caution">
    <text evidence="2">The sequence shown here is derived from an EMBL/GenBank/DDBJ whole genome shotgun (WGS) entry which is preliminary data.</text>
</comment>
<keyword evidence="2" id="KW-0808">Transferase</keyword>
<proteinExistence type="predicted"/>
<organism evidence="2">
    <name type="scientific">Salmonella enterica subsp. enterica serovar Newport str. CFSAN000835</name>
    <dbReference type="NCBI Taxonomy" id="1299174"/>
    <lineage>
        <taxon>Bacteria</taxon>
        <taxon>Pseudomonadati</taxon>
        <taxon>Pseudomonadota</taxon>
        <taxon>Gammaproteobacteria</taxon>
        <taxon>Enterobacterales</taxon>
        <taxon>Enterobacteriaceae</taxon>
        <taxon>Salmonella</taxon>
    </lineage>
</organism>
<name>A0A658ILA5_SALNE</name>
<gene>
    <name evidence="2" type="ORF">DLN06_27465</name>
</gene>
<accession>A0A658ILA5</accession>
<sequence>EEIQQQQAMLQKRNDRDIYQDEVAKLETELQILQRRIVDAGESSILVDEENERAH</sequence>
<dbReference type="EMBL" id="QWJV01000386">
    <property type="protein sequence ID" value="RIQ13300.1"/>
    <property type="molecule type" value="Genomic_DNA"/>
</dbReference>
<keyword evidence="1" id="KW-0175">Coiled coil</keyword>
<evidence type="ECO:0000313" key="2">
    <source>
        <dbReference type="EMBL" id="RIQ13300.1"/>
    </source>
</evidence>
<evidence type="ECO:0000256" key="1">
    <source>
        <dbReference type="SAM" id="Coils"/>
    </source>
</evidence>
<feature type="non-terminal residue" evidence="2">
    <location>
        <position position="1"/>
    </location>
</feature>
<dbReference type="Proteomes" id="UP000839534">
    <property type="component" value="Unassembled WGS sequence"/>
</dbReference>